<evidence type="ECO:0000256" key="4">
    <source>
        <dbReference type="SAM" id="MobiDB-lite"/>
    </source>
</evidence>
<dbReference type="eggNOG" id="KOG1516">
    <property type="taxonomic scope" value="Eukaryota"/>
</dbReference>
<reference evidence="8 10" key="1">
    <citation type="journal article" date="2002" name="Science">
        <title>The genome sequence of the malaria mosquito Anopheles gambiae.</title>
        <authorList>
            <person name="Holt R.A."/>
            <person name="Subramanian G.M."/>
            <person name="Halpern A."/>
            <person name="Sutton G.G."/>
            <person name="Charlab R."/>
            <person name="Nusskern D.R."/>
            <person name="Wincker P."/>
            <person name="Clark A.G."/>
            <person name="Ribeiro J.M."/>
            <person name="Wides R."/>
            <person name="Salzberg S.L."/>
            <person name="Loftus B."/>
            <person name="Yandell M."/>
            <person name="Majoros W.H."/>
            <person name="Rusch D.B."/>
            <person name="Lai Z."/>
            <person name="Kraft C.L."/>
            <person name="Abril J.F."/>
            <person name="Anthouard V."/>
            <person name="Arensburger P."/>
            <person name="Atkinson P.W."/>
            <person name="Baden H."/>
            <person name="de Berardinis V."/>
            <person name="Baldwin D."/>
            <person name="Benes V."/>
            <person name="Biedler J."/>
            <person name="Blass C."/>
            <person name="Bolanos R."/>
            <person name="Boscus D."/>
            <person name="Barnstead M."/>
            <person name="Cai S."/>
            <person name="Center A."/>
            <person name="Chaturverdi K."/>
            <person name="Christophides G.K."/>
            <person name="Chrystal M.A."/>
            <person name="Clamp M."/>
            <person name="Cravchik A."/>
            <person name="Curwen V."/>
            <person name="Dana A."/>
            <person name="Delcher A."/>
            <person name="Dew I."/>
            <person name="Evans C.A."/>
            <person name="Flanigan M."/>
            <person name="Grundschober-Freimoser A."/>
            <person name="Friedli L."/>
            <person name="Gu Z."/>
            <person name="Guan P."/>
            <person name="Guigo R."/>
            <person name="Hillenmeyer M.E."/>
            <person name="Hladun S.L."/>
            <person name="Hogan J.R."/>
            <person name="Hong Y.S."/>
            <person name="Hoover J."/>
            <person name="Jaillon O."/>
            <person name="Ke Z."/>
            <person name="Kodira C."/>
            <person name="Kokoza E."/>
            <person name="Koutsos A."/>
            <person name="Letunic I."/>
            <person name="Levitsky A."/>
            <person name="Liang Y."/>
            <person name="Lin J.J."/>
            <person name="Lobo N.F."/>
            <person name="Lopez J.R."/>
            <person name="Malek J.A."/>
            <person name="McIntosh T.C."/>
            <person name="Meister S."/>
            <person name="Miller J."/>
            <person name="Mobarry C."/>
            <person name="Mongin E."/>
            <person name="Murphy S.D."/>
            <person name="O'Brochta D.A."/>
            <person name="Pfannkoch C."/>
            <person name="Qi R."/>
            <person name="Regier M.A."/>
            <person name="Remington K."/>
            <person name="Shao H."/>
            <person name="Sharakhova M.V."/>
            <person name="Sitter C.D."/>
            <person name="Shetty J."/>
            <person name="Smith T.J."/>
            <person name="Strong R."/>
            <person name="Sun J."/>
            <person name="Thomasova D."/>
            <person name="Ton L.Q."/>
            <person name="Topalis P."/>
            <person name="Tu Z."/>
            <person name="Unger M.F."/>
            <person name="Walenz B."/>
            <person name="Wang A."/>
            <person name="Wang J."/>
            <person name="Wang M."/>
            <person name="Wang X."/>
            <person name="Woodford K.J."/>
            <person name="Wortman J.R."/>
            <person name="Wu M."/>
            <person name="Yao A."/>
            <person name="Zdobnov E.M."/>
            <person name="Zhang H."/>
            <person name="Zhao Q."/>
            <person name="Zhao S."/>
            <person name="Zhu S.C."/>
            <person name="Zhimulev I."/>
            <person name="Coluzzi M."/>
            <person name="della Torre A."/>
            <person name="Roth C.W."/>
            <person name="Louis C."/>
            <person name="Kalush F."/>
            <person name="Mural R.J."/>
            <person name="Myers E.W."/>
            <person name="Adams M.D."/>
            <person name="Smith H.O."/>
            <person name="Broder S."/>
            <person name="Gardner M.J."/>
            <person name="Fraser C.M."/>
            <person name="Birney E."/>
            <person name="Bork P."/>
            <person name="Brey P.T."/>
            <person name="Venter J.C."/>
            <person name="Weissenbach J."/>
            <person name="Kafatos F.C."/>
            <person name="Collins F.H."/>
            <person name="Hoffman S.L."/>
        </authorList>
    </citation>
    <scope>NUCLEOTIDE SEQUENCE [LARGE SCALE GENOMIC DNA]</scope>
    <source>
        <strain evidence="8 10">PEST</strain>
    </source>
</reference>
<reference evidence="9" key="6">
    <citation type="submission" date="2020-05" db="UniProtKB">
        <authorList>
            <consortium name="EnsemblMetazoa"/>
        </authorList>
    </citation>
    <scope>IDENTIFICATION</scope>
    <source>
        <strain evidence="9">PEST</strain>
    </source>
</reference>
<dbReference type="PANTHER" id="PTHR43903">
    <property type="entry name" value="NEUROLIGIN"/>
    <property type="match status" value="1"/>
</dbReference>
<dbReference type="PROSITE" id="PS00941">
    <property type="entry name" value="CARBOXYLESTERASE_B_2"/>
    <property type="match status" value="1"/>
</dbReference>
<feature type="compositionally biased region" description="Gly residues" evidence="4">
    <location>
        <begin position="758"/>
        <end position="769"/>
    </location>
</feature>
<feature type="region of interest" description="Disordered" evidence="4">
    <location>
        <begin position="815"/>
        <end position="848"/>
    </location>
</feature>
<dbReference type="EMBL" id="AAAB01008888">
    <property type="protein sequence ID" value="EAL40590.4"/>
    <property type="molecule type" value="Genomic_DNA"/>
</dbReference>
<accession>Q5TT55</accession>
<gene>
    <name evidence="8" type="ORF">AgaP_AGAP003568</name>
</gene>
<reference evidence="8" key="5">
    <citation type="submission" date="2011-05" db="EMBL/GenBank/DDBJ databases">
        <authorList>
            <consortium name="VectorBase"/>
        </authorList>
    </citation>
    <scope>NUCLEOTIDE SEQUENCE</scope>
    <source>
        <strain evidence="8">PEST</strain>
    </source>
</reference>
<protein>
    <submittedName>
        <fullName evidence="8">AGAP003568-PA</fullName>
    </submittedName>
</protein>
<evidence type="ECO:0000256" key="2">
    <source>
        <dbReference type="ARBA" id="ARBA00022729"/>
    </source>
</evidence>
<dbReference type="InterPro" id="IPR002018">
    <property type="entry name" value="CarbesteraseB"/>
</dbReference>
<keyword evidence="5" id="KW-0472">Membrane</keyword>
<dbReference type="GO" id="GO:0045202">
    <property type="term" value="C:synapse"/>
    <property type="evidence" value="ECO:0000318"/>
    <property type="project" value="GO_Central"/>
</dbReference>
<comment type="similarity">
    <text evidence="1">Belongs to the type-B carboxylesterase/lipase family.</text>
</comment>
<dbReference type="Proteomes" id="UP000007062">
    <property type="component" value="Chromosome 2R"/>
</dbReference>
<feature type="region of interest" description="Disordered" evidence="4">
    <location>
        <begin position="867"/>
        <end position="907"/>
    </location>
</feature>
<keyword evidence="5" id="KW-0812">Transmembrane</keyword>
<dbReference type="GO" id="GO:0007158">
    <property type="term" value="P:neuron cell-cell adhesion"/>
    <property type="evidence" value="ECO:0000318"/>
    <property type="project" value="GO_Central"/>
</dbReference>
<evidence type="ECO:0000256" key="3">
    <source>
        <dbReference type="ARBA" id="ARBA00023180"/>
    </source>
</evidence>
<feature type="region of interest" description="Disordered" evidence="4">
    <location>
        <begin position="23"/>
        <end position="53"/>
    </location>
</feature>
<dbReference type="OMA" id="HQQHMQN"/>
<dbReference type="GO" id="GO:0098793">
    <property type="term" value="C:presynapse"/>
    <property type="evidence" value="ECO:0007669"/>
    <property type="project" value="GOC"/>
</dbReference>
<organism evidence="8">
    <name type="scientific">Anopheles gambiae</name>
    <name type="common">African malaria mosquito</name>
    <dbReference type="NCBI Taxonomy" id="7165"/>
    <lineage>
        <taxon>Eukaryota</taxon>
        <taxon>Metazoa</taxon>
        <taxon>Ecdysozoa</taxon>
        <taxon>Arthropoda</taxon>
        <taxon>Hexapoda</taxon>
        <taxon>Insecta</taxon>
        <taxon>Pterygota</taxon>
        <taxon>Neoptera</taxon>
        <taxon>Endopterygota</taxon>
        <taxon>Diptera</taxon>
        <taxon>Nematocera</taxon>
        <taxon>Culicoidea</taxon>
        <taxon>Culicidae</taxon>
        <taxon>Anophelinae</taxon>
        <taxon>Anopheles</taxon>
    </lineage>
</organism>
<feature type="compositionally biased region" description="Low complexity" evidence="4">
    <location>
        <begin position="23"/>
        <end position="33"/>
    </location>
</feature>
<feature type="transmembrane region" description="Helical" evidence="5">
    <location>
        <begin position="778"/>
        <end position="808"/>
    </location>
</feature>
<reference evidence="8" key="2">
    <citation type="submission" date="2002-03" db="EMBL/GenBank/DDBJ databases">
        <authorList>
            <consortium name="The Anopheles Genome Sequencing Consortium"/>
        </authorList>
    </citation>
    <scope>NUCLEOTIDE SEQUENCE</scope>
    <source>
        <strain evidence="8">PEST</strain>
    </source>
</reference>
<dbReference type="PaxDb" id="7165-AGAP003568-PA"/>
<feature type="compositionally biased region" description="Gly residues" evidence="4">
    <location>
        <begin position="819"/>
        <end position="832"/>
    </location>
</feature>
<evidence type="ECO:0000256" key="6">
    <source>
        <dbReference type="SAM" id="SignalP"/>
    </source>
</evidence>
<dbReference type="GO" id="GO:0048488">
    <property type="term" value="P:synaptic vesicle endocytosis"/>
    <property type="evidence" value="ECO:0000318"/>
    <property type="project" value="GO_Central"/>
</dbReference>
<evidence type="ECO:0000259" key="7">
    <source>
        <dbReference type="Pfam" id="PF00135"/>
    </source>
</evidence>
<feature type="domain" description="Carboxylesterase type B" evidence="7">
    <location>
        <begin position="53"/>
        <end position="657"/>
    </location>
</feature>
<dbReference type="GO" id="GO:0005886">
    <property type="term" value="C:plasma membrane"/>
    <property type="evidence" value="ECO:0000318"/>
    <property type="project" value="GO_Central"/>
</dbReference>
<keyword evidence="10" id="KW-1185">Reference proteome</keyword>
<proteinExistence type="inferred from homology"/>
<dbReference type="GO" id="GO:0050804">
    <property type="term" value="P:modulation of chemical synaptic transmission"/>
    <property type="evidence" value="ECO:0000318"/>
    <property type="project" value="GO_Central"/>
</dbReference>
<feature type="chain" id="PRO_5014587011" evidence="6">
    <location>
        <begin position="24"/>
        <end position="959"/>
    </location>
</feature>
<dbReference type="VEuPathDB" id="VectorBase:AGAMI1_000316"/>
<feature type="region of interest" description="Disordered" evidence="4">
    <location>
        <begin position="668"/>
        <end position="703"/>
    </location>
</feature>
<dbReference type="EnsemblMetazoa" id="AGAP003568-RA">
    <property type="protein sequence ID" value="AGAP003568-PA"/>
    <property type="gene ID" value="AGAP003568"/>
</dbReference>
<feature type="region of interest" description="Disordered" evidence="4">
    <location>
        <begin position="735"/>
        <end position="774"/>
    </location>
</feature>
<feature type="signal peptide" evidence="6">
    <location>
        <begin position="1"/>
        <end position="23"/>
    </location>
</feature>
<keyword evidence="2 6" id="KW-0732">Signal</keyword>
<dbReference type="GO" id="GO:0007268">
    <property type="term" value="P:chemical synaptic transmission"/>
    <property type="evidence" value="ECO:0000318"/>
    <property type="project" value="GO_Central"/>
</dbReference>
<dbReference type="GO" id="GO:0042043">
    <property type="term" value="F:neurexin family protein binding"/>
    <property type="evidence" value="ECO:0000318"/>
    <property type="project" value="GO_Central"/>
</dbReference>
<dbReference type="AlphaFoldDB" id="Q5TT55"/>
<dbReference type="GO" id="GO:0045211">
    <property type="term" value="C:postsynaptic membrane"/>
    <property type="evidence" value="ECO:0000318"/>
    <property type="project" value="GO_Central"/>
</dbReference>
<evidence type="ECO:0000313" key="9">
    <source>
        <dbReference type="EnsemblMetazoa" id="AGAP003568-PA"/>
    </source>
</evidence>
<dbReference type="GO" id="GO:0097104">
    <property type="term" value="P:postsynaptic membrane assembly"/>
    <property type="evidence" value="ECO:0000318"/>
    <property type="project" value="GO_Central"/>
</dbReference>
<keyword evidence="3" id="KW-0325">Glycoprotein</keyword>
<dbReference type="GO" id="GO:0038023">
    <property type="term" value="F:signaling receptor activity"/>
    <property type="evidence" value="ECO:0000318"/>
    <property type="project" value="GO_Central"/>
</dbReference>
<dbReference type="Gene3D" id="3.40.50.1820">
    <property type="entry name" value="alpha/beta hydrolase"/>
    <property type="match status" value="1"/>
</dbReference>
<dbReference type="STRING" id="7165.Q5TT55"/>
<dbReference type="InterPro" id="IPR019819">
    <property type="entry name" value="Carboxylesterase_B_CS"/>
</dbReference>
<evidence type="ECO:0000256" key="1">
    <source>
        <dbReference type="ARBA" id="ARBA00005964"/>
    </source>
</evidence>
<reference evidence="8" key="4">
    <citation type="journal article" date="2007" name="Genome Biol.">
        <title>Update of the Anopheles gambiae PEST genome assembly.</title>
        <authorList>
            <person name="Sharakhova M.V."/>
            <person name="Hammond M.P."/>
            <person name="Lobo N.F."/>
            <person name="Krzywinski J."/>
            <person name="Unger M.F."/>
            <person name="Hillenmeyer M.E."/>
            <person name="Bruggner R.V."/>
            <person name="Birney E."/>
            <person name="Collins F.H."/>
        </authorList>
    </citation>
    <scope>NUCLEOTIDE SEQUENCE</scope>
    <source>
        <strain evidence="8">PEST</strain>
    </source>
</reference>
<dbReference type="InterPro" id="IPR051093">
    <property type="entry name" value="Neuroligin/BSAL"/>
</dbReference>
<dbReference type="GO" id="GO:0097105">
    <property type="term" value="P:presynaptic membrane assembly"/>
    <property type="evidence" value="ECO:0000318"/>
    <property type="project" value="GO_Central"/>
</dbReference>
<evidence type="ECO:0000256" key="5">
    <source>
        <dbReference type="SAM" id="Phobius"/>
    </source>
</evidence>
<keyword evidence="5" id="KW-1133">Transmembrane helix</keyword>
<dbReference type="SUPFAM" id="SSF53474">
    <property type="entry name" value="alpha/beta-Hydrolases"/>
    <property type="match status" value="1"/>
</dbReference>
<sequence length="959" mass="104377">MLPATVIIAVVVFTVSLVAPINSAGSGSSSPSNGGPGSNSMDENETLKKSTSSRIVHTKYGAVSGTIEHLDGRHLDPVEAFRGVPYASPPVGNLRFMPPVTGALWSGVKKADRFSPVCPQRLPDIYNETAALERMPRGRLEYLRRLLPYLRNQSEDCLYLNIYVPTQGIHSHLAWEPVRRKQWSGSRESSSTSKYAVVVFVHGESYEWNSGNPYDGSVLASYGQILVVTINYRLGILAGFLNANVDRFSKAPANYGLMDIIAALHWIQENIEAFGGDPKSVTLAGHGTGAACVHFLIASAAVPEGLLFHRAIMMSGSGLAPWSLVGEPAKFAAYVSHHVNCSPDLPHQLLLKCLRDKPLEDILSTSVRAPDFGNAFGPSVDGVVIDTGEIQQMDGTHYSDYSGNPAATKPSAHIHNTLNTINAILLRKLAINKLSKYDLLVGVTRAEAYFAFNSEDVQYGIEADRRAKILKNYVRSTYSFHLNEILATIVNEYTDWERPVQHPINIRDETLEALSDARIVAPAVQTADLHSADHRNSFLYVFDYQTKFGDFPQRQGCIHGEDLPYLFGAPLVGGFNHFTRNYTKSEIALSEAVMIYWSNFIRTGNPNEQLENDHVRDRTRFKNIEWTPYESVHKKYLNLDTKPKLKNHYRAHRLSFWLNLVPDLHKPGNDDVPSGHHELESDDEEQPAALPTVKPLNPPQRDPATIGSNYTLFTTQVFSLLNFSSYGILPNGSRHYPGTRPVHPVTAESSEGGDDDGGAAGGGAGGAGGMSSSQEDGFAAYSTALSVTIAIGCSLLILNVLIFAGVYYQRDKTRLNEPRGGGPGMGGPGGHGTLQTKKRNENGQMPNNICGELESLTIHAKADPSTILGHHHPALQHHQMPPPEFADLPQRAPPPPKHLKSVPGDGGGMLPAHALQLIGSNCGTLTKKSCVKSNLSAATVGGVSVGHPSQTVTMDELRV</sequence>
<dbReference type="GO" id="GO:0009986">
    <property type="term" value="C:cell surface"/>
    <property type="evidence" value="ECO:0000318"/>
    <property type="project" value="GO_Central"/>
</dbReference>
<dbReference type="HOGENOM" id="CLU_006586_5_0_1"/>
<evidence type="ECO:0000313" key="10">
    <source>
        <dbReference type="Proteomes" id="UP000007062"/>
    </source>
</evidence>
<evidence type="ECO:0000313" key="8">
    <source>
        <dbReference type="EMBL" id="EAL40590.4"/>
    </source>
</evidence>
<name>Q5TT55_ANOGA</name>
<reference evidence="8 9" key="3">
    <citation type="journal article" date="2004" name="Trends Parasitol.">
        <title>The Anopheles gambiae genome: an update.</title>
        <authorList>
            <person name="Mongin E."/>
            <person name="Louis C."/>
            <person name="Holt R.A."/>
            <person name="Birney E."/>
            <person name="Collins F.H."/>
        </authorList>
    </citation>
    <scope>NUCLEOTIDE SEQUENCE</scope>
    <source>
        <strain evidence="8 9">PEST</strain>
    </source>
</reference>
<dbReference type="FunFam" id="3.40.50.1820:FF:000171">
    <property type="entry name" value="Neuroligin-4, Y-linked"/>
    <property type="match status" value="1"/>
</dbReference>
<feature type="compositionally biased region" description="Basic and acidic residues" evidence="4">
    <location>
        <begin position="668"/>
        <end position="679"/>
    </location>
</feature>
<dbReference type="Pfam" id="PF00135">
    <property type="entry name" value="COesterase"/>
    <property type="match status" value="1"/>
</dbReference>
<dbReference type="VEuPathDB" id="VectorBase:AGAP003568"/>
<dbReference type="InterPro" id="IPR029058">
    <property type="entry name" value="AB_hydrolase_fold"/>
</dbReference>